<keyword evidence="1" id="KW-1133">Transmembrane helix</keyword>
<keyword evidence="1" id="KW-0812">Transmembrane</keyword>
<dbReference type="STRING" id="161767.ENSAPEP00000021831"/>
<reference evidence="3" key="2">
    <citation type="submission" date="2025-08" db="UniProtKB">
        <authorList>
            <consortium name="Ensembl"/>
        </authorList>
    </citation>
    <scope>IDENTIFICATION</scope>
</reference>
<name>A0A3P8TB52_AMPPE</name>
<evidence type="ECO:0000313" key="4">
    <source>
        <dbReference type="Proteomes" id="UP000265080"/>
    </source>
</evidence>
<dbReference type="GO" id="GO:0016491">
    <property type="term" value="F:oxidoreductase activity"/>
    <property type="evidence" value="ECO:0007669"/>
    <property type="project" value="InterPro"/>
</dbReference>
<dbReference type="OMA" id="PEMKARC"/>
<dbReference type="InterPro" id="IPR005106">
    <property type="entry name" value="Asp/hSer_DH_NAD-bd"/>
</dbReference>
<dbReference type="Gene3D" id="3.40.50.720">
    <property type="entry name" value="NAD(P)-binding Rossmann-like Domain"/>
    <property type="match status" value="1"/>
</dbReference>
<protein>
    <submittedName>
        <fullName evidence="3">Aspartate dehydrogenase domain containing</fullName>
    </submittedName>
</protein>
<dbReference type="GeneTree" id="ENSGT00390000004452"/>
<keyword evidence="1" id="KW-0472">Membrane</keyword>
<evidence type="ECO:0000313" key="3">
    <source>
        <dbReference type="Ensembl" id="ENSAPEP00000021831.1"/>
    </source>
</evidence>
<dbReference type="PANTHER" id="PTHR31873:SF6">
    <property type="entry name" value="ASPARTATE DEHYDROGENASE DOMAIN-CONTAINING PROTEIN"/>
    <property type="match status" value="1"/>
</dbReference>
<feature type="domain" description="Aspartate/homoserine dehydrogenase NAD-binding" evidence="2">
    <location>
        <begin position="45"/>
        <end position="118"/>
    </location>
</feature>
<accession>A0A3P8TB52</accession>
<dbReference type="Pfam" id="PF03447">
    <property type="entry name" value="NAD_binding_3"/>
    <property type="match status" value="1"/>
</dbReference>
<dbReference type="GO" id="GO:0050661">
    <property type="term" value="F:NADP binding"/>
    <property type="evidence" value="ECO:0007669"/>
    <property type="project" value="InterPro"/>
</dbReference>
<dbReference type="Proteomes" id="UP000265080">
    <property type="component" value="Chromosome 23"/>
</dbReference>
<dbReference type="Ensembl" id="ENSAPET00000022413.1">
    <property type="protein sequence ID" value="ENSAPEP00000021831.1"/>
    <property type="gene ID" value="ENSAPEG00000015547.1"/>
</dbReference>
<feature type="transmembrane region" description="Helical" evidence="1">
    <location>
        <begin position="184"/>
        <end position="206"/>
    </location>
</feature>
<dbReference type="PANTHER" id="PTHR31873">
    <property type="entry name" value="L-ASPARTATE DEHYDROGENASE-RELATED"/>
    <property type="match status" value="1"/>
</dbReference>
<organism evidence="3 4">
    <name type="scientific">Amphiprion percula</name>
    <name type="common">Orange clownfish</name>
    <name type="synonym">Lutjanus percula</name>
    <dbReference type="NCBI Taxonomy" id="161767"/>
    <lineage>
        <taxon>Eukaryota</taxon>
        <taxon>Metazoa</taxon>
        <taxon>Chordata</taxon>
        <taxon>Craniata</taxon>
        <taxon>Vertebrata</taxon>
        <taxon>Euteleostomi</taxon>
        <taxon>Actinopterygii</taxon>
        <taxon>Neopterygii</taxon>
        <taxon>Teleostei</taxon>
        <taxon>Neoteleostei</taxon>
        <taxon>Acanthomorphata</taxon>
        <taxon>Ovalentaria</taxon>
        <taxon>Pomacentridae</taxon>
        <taxon>Amphiprion</taxon>
    </lineage>
</organism>
<sequence>MATGSSSQRVGVVGYGHLGLNSLFQTSYTQSLYYCILFSNVLVSELILGDLTSFAHMRRDVIIEVCHPQIVKHFGLRFLSVSFFGEILVGSPSALSDPDLNQKLRQAAQQYERTLYIPNGALWGGQDIQRMNDSGKLKVVHSVSHFGHFILYIGHVASFCGYFVPHFTNFAFHFVFLKSNFHHFVSLSCCLAYILVFFLTFFWSVCVTS</sequence>
<dbReference type="AlphaFoldDB" id="A0A3P8TB52"/>
<feature type="transmembrane region" description="Helical" evidence="1">
    <location>
        <begin position="146"/>
        <end position="164"/>
    </location>
</feature>
<proteinExistence type="predicted"/>
<reference evidence="3" key="3">
    <citation type="submission" date="2025-09" db="UniProtKB">
        <authorList>
            <consortium name="Ensembl"/>
        </authorList>
    </citation>
    <scope>IDENTIFICATION</scope>
</reference>
<keyword evidence="4" id="KW-1185">Reference proteome</keyword>
<evidence type="ECO:0000259" key="2">
    <source>
        <dbReference type="Pfam" id="PF03447"/>
    </source>
</evidence>
<evidence type="ECO:0000256" key="1">
    <source>
        <dbReference type="SAM" id="Phobius"/>
    </source>
</evidence>
<reference evidence="3 4" key="1">
    <citation type="submission" date="2018-03" db="EMBL/GenBank/DDBJ databases">
        <title>Finding Nemo's genes: A chromosome-scale reference assembly of the genome of the orange clownfish Amphiprion percula.</title>
        <authorList>
            <person name="Lehmann R."/>
        </authorList>
    </citation>
    <scope>NUCLEOTIDE SEQUENCE</scope>
</reference>